<dbReference type="InterPro" id="IPR041569">
    <property type="entry name" value="AAA_lid_3"/>
</dbReference>
<dbReference type="GO" id="GO:0005737">
    <property type="term" value="C:cytoplasm"/>
    <property type="evidence" value="ECO:0007669"/>
    <property type="project" value="UniProtKB-SubCell"/>
</dbReference>
<dbReference type="Gene3D" id="3.40.50.300">
    <property type="entry name" value="P-loop containing nucleotide triphosphate hydrolases"/>
    <property type="match status" value="1"/>
</dbReference>
<keyword evidence="4 7" id="KW-0547">Nucleotide-binding</keyword>
<dbReference type="Gene3D" id="2.40.50.140">
    <property type="entry name" value="Nucleic acid-binding proteins"/>
    <property type="match status" value="1"/>
</dbReference>
<evidence type="ECO:0000313" key="9">
    <source>
        <dbReference type="EMBL" id="JAP92454.1"/>
    </source>
</evidence>
<dbReference type="Pfam" id="PF00004">
    <property type="entry name" value="AAA"/>
    <property type="match status" value="1"/>
</dbReference>
<comment type="subcellular location">
    <subcellularLocation>
        <location evidence="1">Cytoplasm</location>
    </subcellularLocation>
</comment>
<accession>A0A146K940</accession>
<sequence>SSQLAQLKTLEQQLQFLDTQISFLNADYGHLQQEYGMLQQQYESLHQTPLLIGQVVESIDAQHCIINPSTLQQNVLVRVSGHVNPALLKPMTTVACAREPSYAVHKILPSSNEQNQMMVNVESRPDISYADIGGYDSAKQDLIEAIELPIKQPQIFKQLNIVPPNACIMFGPPGTGKSLLVKAVANACDCTFINISSSQCVQKYLGEGARMIRDIFKTARDAAPSIIFFDEIDAIATKRHDSAGEGDKEVQRILLELLTQLDGFNNAEHFQAEKIYDYDDQETIRRKLNKNVVKVIFATNKPDVLDPALLRTGRCDRKVNVDLPTNREKRLIFQVCSRKMNLAKDVDFEVFVAKNAKISGAEIDNVCIEAGMCAIRENRFIVKQADFERAWEQTVGKKKIERRQTTC</sequence>
<gene>
    <name evidence="9" type="ORF">TPC1_15602</name>
</gene>
<dbReference type="InterPro" id="IPR050221">
    <property type="entry name" value="26S_Proteasome_ATPase"/>
</dbReference>
<feature type="non-terminal residue" evidence="9">
    <location>
        <position position="1"/>
    </location>
</feature>
<evidence type="ECO:0000256" key="2">
    <source>
        <dbReference type="ARBA" id="ARBA00006914"/>
    </source>
</evidence>
<feature type="domain" description="AAA+ ATPase" evidence="8">
    <location>
        <begin position="163"/>
        <end position="325"/>
    </location>
</feature>
<dbReference type="SUPFAM" id="SSF52540">
    <property type="entry name" value="P-loop containing nucleoside triphosphate hydrolases"/>
    <property type="match status" value="1"/>
</dbReference>
<dbReference type="GO" id="GO:0006508">
    <property type="term" value="P:proteolysis"/>
    <property type="evidence" value="ECO:0007669"/>
    <property type="project" value="UniProtKB-KW"/>
</dbReference>
<keyword evidence="3" id="KW-0963">Cytoplasm</keyword>
<keyword evidence="5 7" id="KW-0067">ATP-binding</keyword>
<protein>
    <submittedName>
        <fullName evidence="9">26S protease regulatory subunit 6B</fullName>
    </submittedName>
</protein>
<evidence type="ECO:0000259" key="8">
    <source>
        <dbReference type="SMART" id="SM00382"/>
    </source>
</evidence>
<evidence type="ECO:0000256" key="6">
    <source>
        <dbReference type="ARBA" id="ARBA00022942"/>
    </source>
</evidence>
<dbReference type="EMBL" id="GDID01004152">
    <property type="protein sequence ID" value="JAP92454.1"/>
    <property type="molecule type" value="Transcribed_RNA"/>
</dbReference>
<dbReference type="InterPro" id="IPR003960">
    <property type="entry name" value="ATPase_AAA_CS"/>
</dbReference>
<keyword evidence="6" id="KW-0647">Proteasome</keyword>
<organism evidence="9">
    <name type="scientific">Trepomonas sp. PC1</name>
    <dbReference type="NCBI Taxonomy" id="1076344"/>
    <lineage>
        <taxon>Eukaryota</taxon>
        <taxon>Metamonada</taxon>
        <taxon>Diplomonadida</taxon>
        <taxon>Hexamitidae</taxon>
        <taxon>Hexamitinae</taxon>
        <taxon>Trepomonas</taxon>
    </lineage>
</organism>
<dbReference type="GO" id="GO:0016887">
    <property type="term" value="F:ATP hydrolysis activity"/>
    <property type="evidence" value="ECO:0007669"/>
    <property type="project" value="InterPro"/>
</dbReference>
<keyword evidence="9" id="KW-0378">Hydrolase</keyword>
<keyword evidence="9" id="KW-0645">Protease</keyword>
<dbReference type="PANTHER" id="PTHR23073">
    <property type="entry name" value="26S PROTEASOME REGULATORY SUBUNIT"/>
    <property type="match status" value="1"/>
</dbReference>
<dbReference type="InterPro" id="IPR027417">
    <property type="entry name" value="P-loop_NTPase"/>
</dbReference>
<dbReference type="PROSITE" id="PS00674">
    <property type="entry name" value="AAA"/>
    <property type="match status" value="1"/>
</dbReference>
<evidence type="ECO:0000256" key="5">
    <source>
        <dbReference type="ARBA" id="ARBA00022840"/>
    </source>
</evidence>
<dbReference type="Gene3D" id="1.10.8.60">
    <property type="match status" value="1"/>
</dbReference>
<dbReference type="InterPro" id="IPR012340">
    <property type="entry name" value="NA-bd_OB-fold"/>
</dbReference>
<name>A0A146K940_9EUKA</name>
<dbReference type="InterPro" id="IPR003593">
    <property type="entry name" value="AAA+_ATPase"/>
</dbReference>
<evidence type="ECO:0000256" key="1">
    <source>
        <dbReference type="ARBA" id="ARBA00004496"/>
    </source>
</evidence>
<evidence type="ECO:0000256" key="4">
    <source>
        <dbReference type="ARBA" id="ARBA00022741"/>
    </source>
</evidence>
<dbReference type="GO" id="GO:0005524">
    <property type="term" value="F:ATP binding"/>
    <property type="evidence" value="ECO:0007669"/>
    <property type="project" value="UniProtKB-KW"/>
</dbReference>
<comment type="similarity">
    <text evidence="2 7">Belongs to the AAA ATPase family.</text>
</comment>
<dbReference type="GO" id="GO:0000502">
    <property type="term" value="C:proteasome complex"/>
    <property type="evidence" value="ECO:0007669"/>
    <property type="project" value="UniProtKB-KW"/>
</dbReference>
<dbReference type="GO" id="GO:0008233">
    <property type="term" value="F:peptidase activity"/>
    <property type="evidence" value="ECO:0007669"/>
    <property type="project" value="UniProtKB-KW"/>
</dbReference>
<proteinExistence type="inferred from homology"/>
<evidence type="ECO:0000256" key="7">
    <source>
        <dbReference type="RuleBase" id="RU003651"/>
    </source>
</evidence>
<dbReference type="SMART" id="SM00382">
    <property type="entry name" value="AAA"/>
    <property type="match status" value="1"/>
</dbReference>
<dbReference type="AlphaFoldDB" id="A0A146K940"/>
<dbReference type="InterPro" id="IPR003959">
    <property type="entry name" value="ATPase_AAA_core"/>
</dbReference>
<feature type="non-terminal residue" evidence="9">
    <location>
        <position position="407"/>
    </location>
</feature>
<reference evidence="9" key="1">
    <citation type="submission" date="2015-07" db="EMBL/GenBank/DDBJ databases">
        <title>Adaptation to a free-living lifestyle via gene acquisitions in the diplomonad Trepomonas sp. PC1.</title>
        <authorList>
            <person name="Xu F."/>
            <person name="Jerlstrom-Hultqvist J."/>
            <person name="Kolisko M."/>
            <person name="Simpson A.G.B."/>
            <person name="Roger A.J."/>
            <person name="Svard S.G."/>
            <person name="Andersson J.O."/>
        </authorList>
    </citation>
    <scope>NUCLEOTIDE SEQUENCE</scope>
    <source>
        <strain evidence="9">PC1</strain>
    </source>
</reference>
<dbReference type="Pfam" id="PF17862">
    <property type="entry name" value="AAA_lid_3"/>
    <property type="match status" value="1"/>
</dbReference>
<evidence type="ECO:0000256" key="3">
    <source>
        <dbReference type="ARBA" id="ARBA00022490"/>
    </source>
</evidence>
<dbReference type="FunFam" id="3.40.50.300:FF:000033">
    <property type="entry name" value="26S protease regulatory subunit 6B"/>
    <property type="match status" value="1"/>
</dbReference>